<protein>
    <submittedName>
        <fullName evidence="1">Uncharacterized protein</fullName>
    </submittedName>
</protein>
<accession>A0A6J4IW64</accession>
<sequence length="29" mass="2703">GLSDAALLTDGGADACCDGAHGCRAEPGV</sequence>
<evidence type="ECO:0000313" key="1">
    <source>
        <dbReference type="EMBL" id="CAA9262013.1"/>
    </source>
</evidence>
<name>A0A6J4IW64_9MICC</name>
<feature type="non-terminal residue" evidence="1">
    <location>
        <position position="1"/>
    </location>
</feature>
<proteinExistence type="predicted"/>
<reference evidence="1" key="1">
    <citation type="submission" date="2020-02" db="EMBL/GenBank/DDBJ databases">
        <authorList>
            <person name="Meier V. D."/>
        </authorList>
    </citation>
    <scope>NUCLEOTIDE SEQUENCE</scope>
    <source>
        <strain evidence="1">AVDCRST_MAG83</strain>
    </source>
</reference>
<dbReference type="AlphaFoldDB" id="A0A6J4IW64"/>
<gene>
    <name evidence="1" type="ORF">AVDCRST_MAG83-2743</name>
</gene>
<dbReference type="EMBL" id="CADCTE010000152">
    <property type="protein sequence ID" value="CAA9262013.1"/>
    <property type="molecule type" value="Genomic_DNA"/>
</dbReference>
<feature type="non-terminal residue" evidence="1">
    <location>
        <position position="29"/>
    </location>
</feature>
<organism evidence="1">
    <name type="scientific">uncultured Arthrobacter sp</name>
    <dbReference type="NCBI Taxonomy" id="114050"/>
    <lineage>
        <taxon>Bacteria</taxon>
        <taxon>Bacillati</taxon>
        <taxon>Actinomycetota</taxon>
        <taxon>Actinomycetes</taxon>
        <taxon>Micrococcales</taxon>
        <taxon>Micrococcaceae</taxon>
        <taxon>Arthrobacter</taxon>
        <taxon>environmental samples</taxon>
    </lineage>
</organism>